<dbReference type="InterPro" id="IPR050694">
    <property type="entry name" value="LRRC14/PRAME"/>
</dbReference>
<dbReference type="Gene3D" id="3.80.10.10">
    <property type="entry name" value="Ribonuclease Inhibitor"/>
    <property type="match status" value="1"/>
</dbReference>
<dbReference type="GO" id="GO:0005737">
    <property type="term" value="C:cytoplasm"/>
    <property type="evidence" value="ECO:0000318"/>
    <property type="project" value="GO_Central"/>
</dbReference>
<dbReference type="Ensembl" id="ENSRNOT00000048366.5">
    <property type="protein sequence ID" value="ENSRNOP00000039390.3"/>
    <property type="gene ID" value="ENSRNOG00000042820.4"/>
</dbReference>
<evidence type="ECO:0000256" key="1">
    <source>
        <dbReference type="ARBA" id="ARBA00009608"/>
    </source>
</evidence>
<dbReference type="PANTHER" id="PTHR14224:SF17">
    <property type="entry name" value="PRAME LIKE 14-RELATED"/>
    <property type="match status" value="1"/>
</dbReference>
<evidence type="ECO:0000313" key="4">
    <source>
        <dbReference type="Ensembl" id="ENSRNOP00000039390.3"/>
    </source>
</evidence>
<dbReference type="GO" id="GO:0008284">
    <property type="term" value="P:positive regulation of cell population proliferation"/>
    <property type="evidence" value="ECO:0007669"/>
    <property type="project" value="InterPro"/>
</dbReference>
<dbReference type="eggNOG" id="ENOG502QWSJ">
    <property type="taxonomic scope" value="Eukaryota"/>
</dbReference>
<dbReference type="OrthoDB" id="9603336at2759"/>
<evidence type="ECO:0000313" key="5">
    <source>
        <dbReference type="Proteomes" id="UP000002494"/>
    </source>
</evidence>
<dbReference type="RefSeq" id="XP_001076970.1">
    <property type="nucleotide sequence ID" value="XM_001076970.6"/>
</dbReference>
<protein>
    <submittedName>
        <fullName evidence="4">PRAME family member 17</fullName>
    </submittedName>
</protein>
<dbReference type="Bgee" id="ENSRNOG00000042820">
    <property type="expression patterns" value="Expressed in testis"/>
</dbReference>
<dbReference type="InParanoid" id="F1LYT8"/>
<dbReference type="GO" id="GO:0043161">
    <property type="term" value="P:proteasome-mediated ubiquitin-dependent protein catabolic process"/>
    <property type="evidence" value="ECO:0000318"/>
    <property type="project" value="GO_Central"/>
</dbReference>
<name>F1LYT8_RAT</name>
<dbReference type="PANTHER" id="PTHR14224">
    <property type="entry name" value="SIMILAR TO PREFERENTIALLY EXPRESSED ANTIGEN IN MELANOMA-LIKE 3"/>
    <property type="match status" value="1"/>
</dbReference>
<dbReference type="RGD" id="1587447">
    <property type="gene designation" value="Pramef17"/>
</dbReference>
<dbReference type="PIRSF" id="PIRSF038286">
    <property type="entry name" value="PRAME"/>
    <property type="match status" value="1"/>
</dbReference>
<dbReference type="GeneTree" id="ENSGT01030000234531"/>
<accession>F1LYT8</accession>
<dbReference type="GO" id="GO:0045596">
    <property type="term" value="P:negative regulation of cell differentiation"/>
    <property type="evidence" value="ECO:0007669"/>
    <property type="project" value="InterPro"/>
</dbReference>
<evidence type="ECO:0000313" key="6">
    <source>
        <dbReference type="RGD" id="1587447"/>
    </source>
</evidence>
<dbReference type="HOGENOM" id="CLU_039635_2_1_1"/>
<dbReference type="STRING" id="10116.ENSRNOP00000039390"/>
<reference evidence="4" key="1">
    <citation type="submission" date="2024-01" db="EMBL/GenBank/DDBJ databases">
        <title>GRCr8: a new rat reference genome assembly contstructed from accurate long reads and long range scaffolding.</title>
        <authorList>
            <person name="Doris P.A."/>
            <person name="Kalbfleisch T."/>
            <person name="Li K."/>
            <person name="Howe K."/>
            <person name="Wood J."/>
        </authorList>
    </citation>
    <scope>NUCLEOTIDE SEQUENCE [LARGE SCALE GENOMIC DNA]</scope>
    <source>
        <strain evidence="4">Brown Norway</strain>
    </source>
</reference>
<proteinExistence type="inferred from homology"/>
<dbReference type="GO" id="GO:0045892">
    <property type="term" value="P:negative regulation of DNA-templated transcription"/>
    <property type="evidence" value="ECO:0007669"/>
    <property type="project" value="InterPro"/>
</dbReference>
<dbReference type="InterPro" id="IPR026271">
    <property type="entry name" value="PRAME"/>
</dbReference>
<sequence>MDLKAPPTLLQLAAQSTVKKEVLTISVLEYLPRELFPTLFKEADTQRKAKMIKILVEYWPYPCLLVRLLIDKPNLEIFQAILDGVGTWLKRKYRPRMGKLEVVDLRNGHLDSWDLQAGREGGGAQSETVPEKQVMEGHSNRRRLRVFCDLSFKSSKHEDKHQTHLLRWAKDREDFLHLCCKKLEIGALEVSKVKKELKFLQPEFIKELELNTVGNLSKLAKLVPCISKMRNLHKLMLVRIFERTYTPSEKNVSKIISLFPELRYLQNLTIGDVYFLKDHMNELLRCLVAPLVSLTITLCQISQSDLESFAQRWNYGQLKHLCLKGVSLTALNVTPLKFFLESVANTLQTLELEGCRMSDSHLSILQPALTQCTQLTSFNFYDNNISMDALKDLLRHTVKLSQLTMELYPAPVEVYNEWGYVQVETFSQLCAELMDTLVAVRQPKSICFGTYSCYDCDTRCIYEKKATFCECLE</sequence>
<dbReference type="AlphaFoldDB" id="F1LYT8"/>
<keyword evidence="3" id="KW-0677">Repeat</keyword>
<dbReference type="PaxDb" id="10116-ENSRNOP00000039390"/>
<dbReference type="GO" id="GO:1990756">
    <property type="term" value="F:ubiquitin-like ligase-substrate adaptor activity"/>
    <property type="evidence" value="ECO:0000318"/>
    <property type="project" value="GO_Central"/>
</dbReference>
<dbReference type="SMR" id="F1LYT8"/>
<reference evidence="4" key="2">
    <citation type="submission" date="2025-08" db="UniProtKB">
        <authorList>
            <consortium name="Ensembl"/>
        </authorList>
    </citation>
    <scope>IDENTIFICATION</scope>
    <source>
        <strain evidence="4">Brown Norway</strain>
    </source>
</reference>
<dbReference type="AGR" id="RGD:1587447"/>
<evidence type="ECO:0000256" key="3">
    <source>
        <dbReference type="ARBA" id="ARBA00022737"/>
    </source>
</evidence>
<dbReference type="GO" id="GO:0043066">
    <property type="term" value="P:negative regulation of apoptotic process"/>
    <property type="evidence" value="ECO:0007669"/>
    <property type="project" value="InterPro"/>
</dbReference>
<dbReference type="Proteomes" id="UP000002494">
    <property type="component" value="Chromosome 5"/>
</dbReference>
<reference evidence="4" key="3">
    <citation type="submission" date="2025-09" db="UniProtKB">
        <authorList>
            <consortium name="Ensembl"/>
        </authorList>
    </citation>
    <scope>IDENTIFICATION</scope>
    <source>
        <strain evidence="4">Brown Norway</strain>
    </source>
</reference>
<dbReference type="InterPro" id="IPR032675">
    <property type="entry name" value="LRR_dom_sf"/>
</dbReference>
<gene>
    <name evidence="4 6" type="primary">Pramef17</name>
</gene>
<dbReference type="CTD" id="391004"/>
<keyword evidence="5" id="KW-1185">Reference proteome</keyword>
<keyword evidence="2" id="KW-0433">Leucine-rich repeat</keyword>
<dbReference type="GO" id="GO:0031462">
    <property type="term" value="C:Cul2-RING ubiquitin ligase complex"/>
    <property type="evidence" value="ECO:0000318"/>
    <property type="project" value="GO_Central"/>
</dbReference>
<comment type="similarity">
    <text evidence="1">Belongs to the PRAME family.</text>
</comment>
<evidence type="ECO:0000256" key="2">
    <source>
        <dbReference type="ARBA" id="ARBA00022614"/>
    </source>
</evidence>
<dbReference type="FunFam" id="3.80.10.10:FF:000079">
    <property type="entry name" value="PRAME family member 18"/>
    <property type="match status" value="1"/>
</dbReference>
<dbReference type="GeneID" id="691139"/>
<organism evidence="4 5">
    <name type="scientific">Rattus norvegicus</name>
    <name type="common">Rat</name>
    <dbReference type="NCBI Taxonomy" id="10116"/>
    <lineage>
        <taxon>Eukaryota</taxon>
        <taxon>Metazoa</taxon>
        <taxon>Chordata</taxon>
        <taxon>Craniata</taxon>
        <taxon>Vertebrata</taxon>
        <taxon>Euteleostomi</taxon>
        <taxon>Mammalia</taxon>
        <taxon>Eutheria</taxon>
        <taxon>Euarchontoglires</taxon>
        <taxon>Glires</taxon>
        <taxon>Rodentia</taxon>
        <taxon>Myomorpha</taxon>
        <taxon>Muroidea</taxon>
        <taxon>Muridae</taxon>
        <taxon>Murinae</taxon>
        <taxon>Rattus</taxon>
    </lineage>
</organism>
<dbReference type="KEGG" id="rno:691139"/>
<dbReference type="SUPFAM" id="SSF52047">
    <property type="entry name" value="RNI-like"/>
    <property type="match status" value="1"/>
</dbReference>
<dbReference type="OMA" id="CPCFMPA"/>